<evidence type="ECO:0000256" key="6">
    <source>
        <dbReference type="ARBA" id="ARBA00022777"/>
    </source>
</evidence>
<dbReference type="PANTHER" id="PTHR45453">
    <property type="entry name" value="PHOSPHATE REGULON SENSOR PROTEIN PHOR"/>
    <property type="match status" value="1"/>
</dbReference>
<evidence type="ECO:0000256" key="9">
    <source>
        <dbReference type="SAM" id="Phobius"/>
    </source>
</evidence>
<keyword evidence="8 9" id="KW-0472">Membrane</keyword>
<dbReference type="eggNOG" id="COG5002">
    <property type="taxonomic scope" value="Bacteria"/>
</dbReference>
<keyword evidence="9" id="KW-0812">Transmembrane</keyword>
<comment type="subcellular location">
    <subcellularLocation>
        <location evidence="2">Membrane</location>
    </subcellularLocation>
</comment>
<dbReference type="InterPro" id="IPR050351">
    <property type="entry name" value="BphY/WalK/GraS-like"/>
</dbReference>
<keyword evidence="9" id="KW-1133">Transmembrane helix</keyword>
<feature type="domain" description="Histidine kinase" evidence="10">
    <location>
        <begin position="237"/>
        <end position="454"/>
    </location>
</feature>
<evidence type="ECO:0000256" key="1">
    <source>
        <dbReference type="ARBA" id="ARBA00000085"/>
    </source>
</evidence>
<comment type="catalytic activity">
    <reaction evidence="1">
        <text>ATP + protein L-histidine = ADP + protein N-phospho-L-histidine.</text>
        <dbReference type="EC" id="2.7.13.3"/>
    </reaction>
</comment>
<evidence type="ECO:0000256" key="2">
    <source>
        <dbReference type="ARBA" id="ARBA00004370"/>
    </source>
</evidence>
<proteinExistence type="predicted"/>
<evidence type="ECO:0000256" key="4">
    <source>
        <dbReference type="ARBA" id="ARBA00022553"/>
    </source>
</evidence>
<dbReference type="KEGG" id="lcu:PL11_007875"/>
<dbReference type="Proteomes" id="UP000030361">
    <property type="component" value="Chromosome"/>
</dbReference>
<dbReference type="InterPro" id="IPR003661">
    <property type="entry name" value="HisK_dim/P_dom"/>
</dbReference>
<dbReference type="Gene3D" id="1.10.287.130">
    <property type="match status" value="1"/>
</dbReference>
<dbReference type="Gene3D" id="3.30.450.20">
    <property type="entry name" value="PAS domain"/>
    <property type="match status" value="1"/>
</dbReference>
<dbReference type="FunFam" id="3.30.565.10:FF:000006">
    <property type="entry name" value="Sensor histidine kinase WalK"/>
    <property type="match status" value="1"/>
</dbReference>
<dbReference type="SMART" id="SM00388">
    <property type="entry name" value="HisKA"/>
    <property type="match status" value="1"/>
</dbReference>
<dbReference type="FunFam" id="1.10.287.130:FF:000001">
    <property type="entry name" value="Two-component sensor histidine kinase"/>
    <property type="match status" value="1"/>
</dbReference>
<dbReference type="InterPro" id="IPR036890">
    <property type="entry name" value="HATPase_C_sf"/>
</dbReference>
<evidence type="ECO:0000256" key="5">
    <source>
        <dbReference type="ARBA" id="ARBA00022679"/>
    </source>
</evidence>
<dbReference type="OrthoDB" id="9813151at2"/>
<reference evidence="11 12" key="1">
    <citation type="journal article" date="2015" name="Genome Announc.">
        <title>Genome Sequence of Lactobacillus curieae CCTCC M 2011381T, a Novel Producer of Gamma-aminobutyric Acid.</title>
        <authorList>
            <person name="Wang Y."/>
            <person name="Wang Y."/>
            <person name="Lang C."/>
            <person name="Wei D."/>
            <person name="Xu P."/>
            <person name="Xie J."/>
        </authorList>
    </citation>
    <scope>NUCLEOTIDE SEQUENCE [LARGE SCALE GENOMIC DNA]</scope>
    <source>
        <strain evidence="11 12">CCTCC M 2011381</strain>
    </source>
</reference>
<dbReference type="PRINTS" id="PR00344">
    <property type="entry name" value="BCTRLSENSOR"/>
</dbReference>
<dbReference type="GO" id="GO:0016036">
    <property type="term" value="P:cellular response to phosphate starvation"/>
    <property type="evidence" value="ECO:0007669"/>
    <property type="project" value="TreeGrafter"/>
</dbReference>
<dbReference type="InterPro" id="IPR036097">
    <property type="entry name" value="HisK_dim/P_sf"/>
</dbReference>
<sequence length="454" mass="51199">MSKLNRLTKNLYLLFTLSAVGFVGLLLGIITDNKAWQIIALLILGVTIIVFIGALIQNHRENRVIFRLQRAVKNLNLQTQAKPVLVRPDDEYKGLADEINELASAKDDEYQKSLAETTEIEKIINVLPVGVMVVDQAKDVIFANSQMEDILERQIKPEPHPYTLDIANYELLTMIDSVYSDHQSTRTEISEVSNDPKTIDVQVVYNRIKNSFHLVVIAYDISEVINIKQMQIDFLRNASHELKTPVTAISGFAKTLLDGAKDDPESLTEFLKIIDQQSDQLTSLINDVLTISHIQNHESNAAEPLLLRAFVDQEFKTQSNQIKAQNIQVENLIDEEFQVKIDSASLRRIVRNLISNAVKYNRPSGTISIDASRQGSFWYLNVKDTGIGISQKDLARIFERFYRSDESRNKQEVPGTGLGLSIVKELVDSLSGKITVRSQRGVGTTFTVRLPYID</sequence>
<dbReference type="CDD" id="cd00075">
    <property type="entry name" value="HATPase"/>
    <property type="match status" value="1"/>
</dbReference>
<dbReference type="GO" id="GO:0000155">
    <property type="term" value="F:phosphorelay sensor kinase activity"/>
    <property type="evidence" value="ECO:0007669"/>
    <property type="project" value="InterPro"/>
</dbReference>
<keyword evidence="5" id="KW-0808">Transferase</keyword>
<dbReference type="SUPFAM" id="SSF47384">
    <property type="entry name" value="Homodimeric domain of signal transducing histidine kinase"/>
    <property type="match status" value="1"/>
</dbReference>
<dbReference type="CDD" id="cd00082">
    <property type="entry name" value="HisKA"/>
    <property type="match status" value="1"/>
</dbReference>
<dbReference type="SMART" id="SM00387">
    <property type="entry name" value="HATPase_c"/>
    <property type="match status" value="1"/>
</dbReference>
<dbReference type="Gene3D" id="3.30.565.10">
    <property type="entry name" value="Histidine kinase-like ATPase, C-terminal domain"/>
    <property type="match status" value="1"/>
</dbReference>
<dbReference type="Pfam" id="PF00512">
    <property type="entry name" value="HisKA"/>
    <property type="match status" value="1"/>
</dbReference>
<keyword evidence="6 11" id="KW-0418">Kinase</keyword>
<dbReference type="EC" id="2.7.13.3" evidence="3"/>
<protein>
    <recommendedName>
        <fullName evidence="3">histidine kinase</fullName>
        <ecNumber evidence="3">2.7.13.3</ecNumber>
    </recommendedName>
</protein>
<evidence type="ECO:0000313" key="12">
    <source>
        <dbReference type="Proteomes" id="UP000030361"/>
    </source>
</evidence>
<dbReference type="EMBL" id="CP018906">
    <property type="protein sequence ID" value="AQW21839.1"/>
    <property type="molecule type" value="Genomic_DNA"/>
</dbReference>
<keyword evidence="12" id="KW-1185">Reference proteome</keyword>
<evidence type="ECO:0000259" key="10">
    <source>
        <dbReference type="PROSITE" id="PS50109"/>
    </source>
</evidence>
<feature type="transmembrane region" description="Helical" evidence="9">
    <location>
        <begin position="36"/>
        <end position="56"/>
    </location>
</feature>
<dbReference type="InterPro" id="IPR000014">
    <property type="entry name" value="PAS"/>
</dbReference>
<dbReference type="GO" id="GO:0004721">
    <property type="term" value="F:phosphoprotein phosphatase activity"/>
    <property type="evidence" value="ECO:0007669"/>
    <property type="project" value="TreeGrafter"/>
</dbReference>
<name>A0A1S6QJS6_9LACO</name>
<dbReference type="GO" id="GO:0005886">
    <property type="term" value="C:plasma membrane"/>
    <property type="evidence" value="ECO:0007669"/>
    <property type="project" value="TreeGrafter"/>
</dbReference>
<organism evidence="11 12">
    <name type="scientific">Lentilactobacillus curieae</name>
    <dbReference type="NCBI Taxonomy" id="1138822"/>
    <lineage>
        <taxon>Bacteria</taxon>
        <taxon>Bacillati</taxon>
        <taxon>Bacillota</taxon>
        <taxon>Bacilli</taxon>
        <taxon>Lactobacillales</taxon>
        <taxon>Lactobacillaceae</taxon>
        <taxon>Lentilactobacillus</taxon>
    </lineage>
</organism>
<dbReference type="Pfam" id="PF13188">
    <property type="entry name" value="PAS_8"/>
    <property type="match status" value="1"/>
</dbReference>
<gene>
    <name evidence="11" type="ORF">PL11_007875</name>
</gene>
<dbReference type="SUPFAM" id="SSF55874">
    <property type="entry name" value="ATPase domain of HSP90 chaperone/DNA topoisomerase II/histidine kinase"/>
    <property type="match status" value="1"/>
</dbReference>
<keyword evidence="7" id="KW-0902">Two-component regulatory system</keyword>
<dbReference type="InterPro" id="IPR005467">
    <property type="entry name" value="His_kinase_dom"/>
</dbReference>
<evidence type="ECO:0000256" key="7">
    <source>
        <dbReference type="ARBA" id="ARBA00023012"/>
    </source>
</evidence>
<feature type="transmembrane region" description="Helical" evidence="9">
    <location>
        <begin position="12"/>
        <end position="30"/>
    </location>
</feature>
<dbReference type="PROSITE" id="PS50109">
    <property type="entry name" value="HIS_KIN"/>
    <property type="match status" value="1"/>
</dbReference>
<dbReference type="Pfam" id="PF02518">
    <property type="entry name" value="HATPase_c"/>
    <property type="match status" value="1"/>
</dbReference>
<dbReference type="PANTHER" id="PTHR45453:SF1">
    <property type="entry name" value="PHOSPHATE REGULON SENSOR PROTEIN PHOR"/>
    <property type="match status" value="1"/>
</dbReference>
<accession>A0A1S6QJS6</accession>
<evidence type="ECO:0000256" key="3">
    <source>
        <dbReference type="ARBA" id="ARBA00012438"/>
    </source>
</evidence>
<dbReference type="InterPro" id="IPR003594">
    <property type="entry name" value="HATPase_dom"/>
</dbReference>
<evidence type="ECO:0000256" key="8">
    <source>
        <dbReference type="ARBA" id="ARBA00023136"/>
    </source>
</evidence>
<dbReference type="InterPro" id="IPR004358">
    <property type="entry name" value="Sig_transdc_His_kin-like_C"/>
</dbReference>
<evidence type="ECO:0000313" key="11">
    <source>
        <dbReference type="EMBL" id="AQW21839.1"/>
    </source>
</evidence>
<dbReference type="AlphaFoldDB" id="A0A1S6QJS6"/>
<keyword evidence="4" id="KW-0597">Phosphoprotein</keyword>